<protein>
    <recommendedName>
        <fullName evidence="4">Histidinol phosphate aminotransferase</fullName>
    </recommendedName>
</protein>
<dbReference type="EMBL" id="AQQR01000006">
    <property type="protein sequence ID" value="OWU72459.1"/>
    <property type="molecule type" value="Genomic_DNA"/>
</dbReference>
<dbReference type="RefSeq" id="WP_088650767.1">
    <property type="nucleotide sequence ID" value="NZ_AQQR01000006.1"/>
</dbReference>
<keyword evidence="1" id="KW-0812">Transmembrane</keyword>
<evidence type="ECO:0000256" key="1">
    <source>
        <dbReference type="SAM" id="Phobius"/>
    </source>
</evidence>
<organism evidence="2 3">
    <name type="scientific">Marinibacterium profundimaris</name>
    <dbReference type="NCBI Taxonomy" id="1679460"/>
    <lineage>
        <taxon>Bacteria</taxon>
        <taxon>Pseudomonadati</taxon>
        <taxon>Pseudomonadota</taxon>
        <taxon>Alphaproteobacteria</taxon>
        <taxon>Rhodobacterales</taxon>
        <taxon>Paracoccaceae</taxon>
        <taxon>Marinibacterium</taxon>
    </lineage>
</organism>
<evidence type="ECO:0000313" key="2">
    <source>
        <dbReference type="EMBL" id="OWU72459.1"/>
    </source>
</evidence>
<dbReference type="OrthoDB" id="7875256at2"/>
<keyword evidence="1" id="KW-0472">Membrane</keyword>
<name>A0A225NFZ2_9RHOB</name>
<evidence type="ECO:0000313" key="3">
    <source>
        <dbReference type="Proteomes" id="UP000215377"/>
    </source>
</evidence>
<proteinExistence type="predicted"/>
<gene>
    <name evidence="2" type="ORF">ATO3_15325</name>
</gene>
<accession>A0A225NFZ2</accession>
<evidence type="ECO:0008006" key="4">
    <source>
        <dbReference type="Google" id="ProtNLM"/>
    </source>
</evidence>
<dbReference type="Proteomes" id="UP000215377">
    <property type="component" value="Unassembled WGS sequence"/>
</dbReference>
<keyword evidence="1" id="KW-1133">Transmembrane helix</keyword>
<dbReference type="AlphaFoldDB" id="A0A225NFZ2"/>
<reference evidence="2 3" key="1">
    <citation type="submission" date="2013-04" db="EMBL/GenBank/DDBJ databases">
        <title>Oceanicola sp. 22II1-22F33 Genome Sequencing.</title>
        <authorList>
            <person name="Lai Q."/>
            <person name="Li G."/>
            <person name="Shao Z."/>
        </authorList>
    </citation>
    <scope>NUCLEOTIDE SEQUENCE [LARGE SCALE GENOMIC DNA]</scope>
    <source>
        <strain evidence="2 3">22II1-22F33</strain>
    </source>
</reference>
<sequence length="67" mass="7271">MPSDSRPPAPDYANATIIMLGVNLVCMFWVIWSAWGFAAVLLLALALNHGIDRIATARGAPMRESDD</sequence>
<comment type="caution">
    <text evidence="2">The sequence shown here is derived from an EMBL/GenBank/DDBJ whole genome shotgun (WGS) entry which is preliminary data.</text>
</comment>
<keyword evidence="3" id="KW-1185">Reference proteome</keyword>
<feature type="transmembrane region" description="Helical" evidence="1">
    <location>
        <begin position="12"/>
        <end position="45"/>
    </location>
</feature>